<dbReference type="InterPro" id="IPR011050">
    <property type="entry name" value="Pectin_lyase_fold/virulence"/>
</dbReference>
<dbReference type="RefSeq" id="WP_214431057.1">
    <property type="nucleotide sequence ID" value="NZ_CAWPUQ010000328.1"/>
</dbReference>
<organism evidence="2 3">
    <name type="scientific">Dendronalium phyllosphericum CENA369</name>
    <dbReference type="NCBI Taxonomy" id="1725256"/>
    <lineage>
        <taxon>Bacteria</taxon>
        <taxon>Bacillati</taxon>
        <taxon>Cyanobacteriota</taxon>
        <taxon>Cyanophyceae</taxon>
        <taxon>Nostocales</taxon>
        <taxon>Nostocaceae</taxon>
        <taxon>Dendronalium</taxon>
        <taxon>Dendronalium phyllosphericum</taxon>
    </lineage>
</organism>
<dbReference type="SMART" id="SM00912">
    <property type="entry name" value="Haemagg_act"/>
    <property type="match status" value="1"/>
</dbReference>
<gene>
    <name evidence="2" type="ORF">I8752_04115</name>
</gene>
<dbReference type="InterPro" id="IPR008638">
    <property type="entry name" value="FhaB/CdiA-like_TPS"/>
</dbReference>
<dbReference type="NCBIfam" id="TIGR01901">
    <property type="entry name" value="adhes_NPXG"/>
    <property type="match status" value="1"/>
</dbReference>
<feature type="domain" description="Filamentous haemagglutinin FhaB/tRNA nuclease CdiA-like TPS" evidence="1">
    <location>
        <begin position="41"/>
        <end position="152"/>
    </location>
</feature>
<keyword evidence="3" id="KW-1185">Reference proteome</keyword>
<proteinExistence type="predicted"/>
<name>A0A8J7I4C0_9NOST</name>
<comment type="caution">
    <text evidence="2">The sequence shown here is derived from an EMBL/GenBank/DDBJ whole genome shotgun (WGS) entry which is preliminary data.</text>
</comment>
<accession>A0A8J7I4C0</accession>
<dbReference type="SUPFAM" id="SSF51126">
    <property type="entry name" value="Pectin lyase-like"/>
    <property type="match status" value="2"/>
</dbReference>
<reference evidence="2 3" key="1">
    <citation type="journal article" date="2021" name="Int. J. Syst. Evol. Microbiol.">
        <title>Amazonocrinis nigriterrae gen. nov., sp. nov., Atlanticothrix silvestris gen. nov., sp. nov. and Dendronalium phyllosphericum gen. nov., sp. nov., nostocacean cyanobacteria from Brazilian environments.</title>
        <authorList>
            <person name="Alvarenga D.O."/>
            <person name="Andreote A.P.D."/>
            <person name="Branco L.H.Z."/>
            <person name="Delbaje E."/>
            <person name="Cruz R.B."/>
            <person name="Varani A.M."/>
            <person name="Fiore M.F."/>
        </authorList>
    </citation>
    <scope>NUCLEOTIDE SEQUENCE [LARGE SCALE GENOMIC DNA]</scope>
    <source>
        <strain evidence="2 3">CENA369</strain>
    </source>
</reference>
<sequence length="794" mass="82094">MTTSDRSCRWKWYLVNCLAMGEAIAFCNSALAQIVPDATLGVESSVVTPQTPDYSVDAISGGATRGTNLFHSFEQFSVQTGRTAFFNNAADIQNIISRVTGSAISNIDGLIQANGTANLFFINPNGIIFGQNARLDIGGSFVASTASSLKFADGLEFSAIAPQTTPLLSVNVPIGLQYGEKIGDIHVQGIGGSRASQQSLGLIVPANKTLALVGKNLTLEGAFLNAPGGRVELGSVTGVGQVNLSPTDQGWILDYQNASKFGNIQLSRSFVDIALEEDSSIFNQQESGAIFIRASQLDLERSSIIRANTFTSAAGGNVSIDVQRLILRGGSLVETTTFSMGSGGNLTVKASESVELTGELIGIGFISSSGLYSATNGTGQAGSVTITTPVLLIQAGGQVNASTRSSGKGGNVSVTADKIYLIGRTANDLSASGLASLTQGVGNAGSVIINTQELLIQDGAAVSAATFSDGKGGNLTVNADFVQLIGRSVGGRPSNLSVPARGAGDAGSITINTRQFLVRDGAGVFVESRRTGNAGNLTIDARSMVLDNGTLTADTRSVNTNPNQPQATITLRAKDLILLRRHSNITTNATGSNVIGGDINIDTNFLVAAENSDISANSTDFRGGRVTIEASGIFGTQVRNALTPESDITAKGASPELSGIVELNTPDVDLSKGLVQLPTNLVDASQQIAQGCTPSEQTGSFVATGRGGLPDSPNEMLTDDAIEVNLVTLDPKVSRSSLTVWPIAPMPAPVPIVEAQGWVIDKNGEVILTASAPTVTANNPGLNPASCNVSQQRN</sequence>
<evidence type="ECO:0000259" key="1">
    <source>
        <dbReference type="SMART" id="SM00912"/>
    </source>
</evidence>
<dbReference type="Proteomes" id="UP000662314">
    <property type="component" value="Unassembled WGS sequence"/>
</dbReference>
<protein>
    <submittedName>
        <fullName evidence="2">S-layer family protein</fullName>
    </submittedName>
</protein>
<dbReference type="AlphaFoldDB" id="A0A8J7I4C0"/>
<dbReference type="EMBL" id="JAECZA010000009">
    <property type="protein sequence ID" value="MBH8572232.1"/>
    <property type="molecule type" value="Genomic_DNA"/>
</dbReference>
<dbReference type="Gene3D" id="2.160.20.10">
    <property type="entry name" value="Single-stranded right-handed beta-helix, Pectin lyase-like"/>
    <property type="match status" value="2"/>
</dbReference>
<dbReference type="InterPro" id="IPR012334">
    <property type="entry name" value="Pectin_lyas_fold"/>
</dbReference>
<evidence type="ECO:0000313" key="2">
    <source>
        <dbReference type="EMBL" id="MBH8572232.1"/>
    </source>
</evidence>
<evidence type="ECO:0000313" key="3">
    <source>
        <dbReference type="Proteomes" id="UP000662314"/>
    </source>
</evidence>
<dbReference type="Pfam" id="PF05860">
    <property type="entry name" value="TPS"/>
    <property type="match status" value="1"/>
</dbReference>